<keyword evidence="10" id="KW-1185">Reference proteome</keyword>
<feature type="compositionally biased region" description="Basic and acidic residues" evidence="7">
    <location>
        <begin position="59"/>
        <end position="83"/>
    </location>
</feature>
<feature type="domain" description="Kinesin motor" evidence="8">
    <location>
        <begin position="98"/>
        <end position="535"/>
    </location>
</feature>
<evidence type="ECO:0000256" key="6">
    <source>
        <dbReference type="RuleBase" id="RU000394"/>
    </source>
</evidence>
<feature type="region of interest" description="Disordered" evidence="7">
    <location>
        <begin position="582"/>
        <end position="617"/>
    </location>
</feature>
<evidence type="ECO:0000259" key="8">
    <source>
        <dbReference type="PROSITE" id="PS50067"/>
    </source>
</evidence>
<dbReference type="InterPro" id="IPR019821">
    <property type="entry name" value="Kinesin_motor_CS"/>
</dbReference>
<evidence type="ECO:0000256" key="3">
    <source>
        <dbReference type="ARBA" id="ARBA00022840"/>
    </source>
</evidence>
<dbReference type="InterPro" id="IPR027417">
    <property type="entry name" value="P-loop_NTPase"/>
</dbReference>
<reference evidence="9 10" key="1">
    <citation type="submission" date="2023-08" db="EMBL/GenBank/DDBJ databases">
        <title>Annotated Genome Sequence of Vanrija albida AlHP1.</title>
        <authorList>
            <person name="Herzog R."/>
        </authorList>
    </citation>
    <scope>NUCLEOTIDE SEQUENCE [LARGE SCALE GENOMIC DNA]</scope>
    <source>
        <strain evidence="9 10">AlHP1</strain>
    </source>
</reference>
<dbReference type="PANTHER" id="PTHR24115">
    <property type="entry name" value="KINESIN-RELATED"/>
    <property type="match status" value="1"/>
</dbReference>
<dbReference type="RefSeq" id="XP_069208733.1">
    <property type="nucleotide sequence ID" value="XM_069354091.1"/>
</dbReference>
<feature type="compositionally biased region" description="Acidic residues" evidence="7">
    <location>
        <begin position="767"/>
        <end position="777"/>
    </location>
</feature>
<feature type="compositionally biased region" description="Acidic residues" evidence="7">
    <location>
        <begin position="822"/>
        <end position="872"/>
    </location>
</feature>
<feature type="region of interest" description="Disordered" evidence="7">
    <location>
        <begin position="739"/>
        <end position="914"/>
    </location>
</feature>
<evidence type="ECO:0000256" key="5">
    <source>
        <dbReference type="PROSITE-ProRule" id="PRU00283"/>
    </source>
</evidence>
<dbReference type="SUPFAM" id="SSF52540">
    <property type="entry name" value="P-loop containing nucleoside triphosphate hydrolases"/>
    <property type="match status" value="1"/>
</dbReference>
<evidence type="ECO:0000313" key="9">
    <source>
        <dbReference type="EMBL" id="KAL1408789.1"/>
    </source>
</evidence>
<evidence type="ECO:0000256" key="4">
    <source>
        <dbReference type="ARBA" id="ARBA00023175"/>
    </source>
</evidence>
<dbReference type="InterPro" id="IPR027640">
    <property type="entry name" value="Kinesin-like_fam"/>
</dbReference>
<evidence type="ECO:0000256" key="2">
    <source>
        <dbReference type="ARBA" id="ARBA00022741"/>
    </source>
</evidence>
<feature type="binding site" evidence="5">
    <location>
        <begin position="189"/>
        <end position="196"/>
    </location>
    <ligand>
        <name>ATP</name>
        <dbReference type="ChEBI" id="CHEBI:30616"/>
    </ligand>
</feature>
<dbReference type="GeneID" id="95986645"/>
<keyword evidence="4 5" id="KW-0505">Motor protein</keyword>
<comment type="caution">
    <text evidence="9">The sequence shown here is derived from an EMBL/GenBank/DDBJ whole genome shotgun (WGS) entry which is preliminary data.</text>
</comment>
<feature type="compositionally biased region" description="Pro residues" evidence="7">
    <location>
        <begin position="606"/>
        <end position="615"/>
    </location>
</feature>
<evidence type="ECO:0000256" key="1">
    <source>
        <dbReference type="ARBA" id="ARBA00022701"/>
    </source>
</evidence>
<dbReference type="Gene3D" id="3.40.850.10">
    <property type="entry name" value="Kinesin motor domain"/>
    <property type="match status" value="1"/>
</dbReference>
<comment type="similarity">
    <text evidence="5 6">Belongs to the TRAFAC class myosin-kinesin ATPase superfamily. Kinesin family.</text>
</comment>
<dbReference type="PROSITE" id="PS00411">
    <property type="entry name" value="KINESIN_MOTOR_1"/>
    <property type="match status" value="1"/>
</dbReference>
<feature type="region of interest" description="Disordered" evidence="7">
    <location>
        <begin position="1"/>
        <end position="90"/>
    </location>
</feature>
<accession>A0ABR3Q231</accession>
<name>A0ABR3Q231_9TREE</name>
<evidence type="ECO:0000256" key="7">
    <source>
        <dbReference type="SAM" id="MobiDB-lite"/>
    </source>
</evidence>
<dbReference type="PANTHER" id="PTHR24115:SF1008">
    <property type="entry name" value="KINESIN-LIKE PROTEIN SUBITO"/>
    <property type="match status" value="1"/>
</dbReference>
<evidence type="ECO:0000313" key="10">
    <source>
        <dbReference type="Proteomes" id="UP001565368"/>
    </source>
</evidence>
<gene>
    <name evidence="9" type="ORF">Q8F55_005602</name>
</gene>
<dbReference type="PRINTS" id="PR00380">
    <property type="entry name" value="KINESINHEAVY"/>
</dbReference>
<proteinExistence type="inferred from homology"/>
<organism evidence="9 10">
    <name type="scientific">Vanrija albida</name>
    <dbReference type="NCBI Taxonomy" id="181172"/>
    <lineage>
        <taxon>Eukaryota</taxon>
        <taxon>Fungi</taxon>
        <taxon>Dikarya</taxon>
        <taxon>Basidiomycota</taxon>
        <taxon>Agaricomycotina</taxon>
        <taxon>Tremellomycetes</taxon>
        <taxon>Trichosporonales</taxon>
        <taxon>Trichosporonaceae</taxon>
        <taxon>Vanrija</taxon>
    </lineage>
</organism>
<keyword evidence="2 5" id="KW-0547">Nucleotide-binding</keyword>
<feature type="compositionally biased region" description="Low complexity" evidence="7">
    <location>
        <begin position="794"/>
        <end position="815"/>
    </location>
</feature>
<feature type="compositionally biased region" description="Low complexity" evidence="7">
    <location>
        <begin position="873"/>
        <end position="886"/>
    </location>
</feature>
<dbReference type="InterPro" id="IPR036961">
    <property type="entry name" value="Kinesin_motor_dom_sf"/>
</dbReference>
<dbReference type="PROSITE" id="PS50067">
    <property type="entry name" value="KINESIN_MOTOR_2"/>
    <property type="match status" value="1"/>
</dbReference>
<feature type="compositionally biased region" description="Low complexity" evidence="7">
    <location>
        <begin position="14"/>
        <end position="49"/>
    </location>
</feature>
<dbReference type="Pfam" id="PF00225">
    <property type="entry name" value="Kinesin"/>
    <property type="match status" value="1"/>
</dbReference>
<keyword evidence="1 6" id="KW-0493">Microtubule</keyword>
<dbReference type="SMART" id="SM00129">
    <property type="entry name" value="KISc"/>
    <property type="match status" value="1"/>
</dbReference>
<protein>
    <recommendedName>
        <fullName evidence="6">Kinesin-like protein</fullName>
    </recommendedName>
</protein>
<dbReference type="EMBL" id="JBBXJM010000004">
    <property type="protein sequence ID" value="KAL1408789.1"/>
    <property type="molecule type" value="Genomic_DNA"/>
</dbReference>
<keyword evidence="3 5" id="KW-0067">ATP-binding</keyword>
<sequence>MAPAAATSRPSTRPRVPAAASTTSAPAARVTRLRAAQTAAPASPATALPVRTPSSFLSKGREGLRKVSDKLKEKQDKEREAKAKAAAAATSADTYTESLQAFLRIRPPPADADPSTHQQPYLEPQGDKDVLMRAPADPARPHLPKPNQVYSFDRVFKPETAQADFFQQTTLPLVDKLLRGENGLMFSYGVSNSGKTYTIQGGNDNALKDRGTLPRAMDVVFNSIEGIESSVNLKCQGLADVVLTDEHDGYNLANIVTEIEPRIEDSVKVDRNFSYAVFVSYAEVYNEKIFDLLDSVLPSSRPTVSRAAGSMRFSNYGLSGVGSSMSLAAMANGGGGVLKRRALVLKNDPEGSGKYIAGLHEIRVRTRDEALAVFRTGQRARQVFGTMANRESSRSHGIFTIKVVRIHNGAPEDPDSAQVSRLSIVDLAGSERTRNTGNTGDRLKEAGNINKSLMVLGQCLEVLRANQQKVAAHAPPGLKKKLAVVPFRHSKLTEIFQNFFVGDGRAVMVVHVNPYDTGFDENSHVMRFSAVAREIQTTASMTKTTTSLKRQISTQFNAVKHAFGGGQKIKVVVPVMRPPSATPYARQSTMPPPPVPPKAASRTARPPTPAKPEPAPVAEVEDFVEEEIEVVEEDAEEDEDDDEKDALVDYLFEQLGALKTQLYESEMRNATLEVEIREEVAQEVQETIQRMQAEFNRRIQLQAISGEEKADMKLDILQRTMGHVQSDADTSFDQSFASADETLDSDSGDTTRLSDPFAMEASRVVESDDESELEIDESLIMSEAASDDEDVAEAAEPVAHVPVVHVGEVDSVVPSAAQSDAEMIEVDDDEDEETEEEEEELEDEDESEELEEGDSEEDDESEEEEEEEEEAADSSFAASSVSSAPSSPQPARRRATQSPSKKLATPLKSAAPRVSKFTLASTPLGESLRQLRLGEDDDEDDVAPLVKSVKKKRTLGKRVATEDEIEAAAERNLGGAEVRRMVRN</sequence>
<dbReference type="Proteomes" id="UP001565368">
    <property type="component" value="Unassembled WGS sequence"/>
</dbReference>
<dbReference type="InterPro" id="IPR001752">
    <property type="entry name" value="Kinesin_motor_dom"/>
</dbReference>